<organism evidence="7 8">
    <name type="scientific">Candida parapsilosis</name>
    <name type="common">Yeast</name>
    <dbReference type="NCBI Taxonomy" id="5480"/>
    <lineage>
        <taxon>Eukaryota</taxon>
        <taxon>Fungi</taxon>
        <taxon>Dikarya</taxon>
        <taxon>Ascomycota</taxon>
        <taxon>Saccharomycotina</taxon>
        <taxon>Pichiomycetes</taxon>
        <taxon>Debaryomycetaceae</taxon>
        <taxon>Candida/Lodderomyces clade</taxon>
        <taxon>Candida</taxon>
    </lineage>
</organism>
<dbReference type="Gene3D" id="4.10.1000.10">
    <property type="entry name" value="Zinc finger, CCCH-type"/>
    <property type="match status" value="1"/>
</dbReference>
<dbReference type="GO" id="GO:0005634">
    <property type="term" value="C:nucleus"/>
    <property type="evidence" value="ECO:0007669"/>
    <property type="project" value="TreeGrafter"/>
</dbReference>
<dbReference type="AlphaFoldDB" id="A0A8X7TBB1"/>
<dbReference type="InterPro" id="IPR036855">
    <property type="entry name" value="Znf_CCCH_sf"/>
</dbReference>
<dbReference type="SUPFAM" id="SSF90229">
    <property type="entry name" value="CCCH zinc finger"/>
    <property type="match status" value="1"/>
</dbReference>
<evidence type="ECO:0000256" key="4">
    <source>
        <dbReference type="PROSITE-ProRule" id="PRU00723"/>
    </source>
</evidence>
<evidence type="ECO:0000256" key="2">
    <source>
        <dbReference type="ARBA" id="ARBA00022771"/>
    </source>
</evidence>
<protein>
    <submittedName>
        <fullName evidence="7">Zinc finger C-x8-C-x5-C-x3-H type (And similar) family protein</fullName>
    </submittedName>
</protein>
<sequence>MSTNIANHKPASITALCKEIAILKEEVQGQQSSGASKKKIKKMNKTKNKNKVRKTQHGKRSFTKSSLVKSKSVPNSHSPTGDVEGGTSSPRSEQLYRQSDDGKSIINVNIFRNELIKIRQVSSFGLPYGEQMEEVKAIDKLKKKLSKYKAKNAMCDRVLINGEKYSVVANGYILSPLIYYKNAGDTITWNGQLYEVTNSGYYTSQHGSRVNDRVNCHYFTSLGFCEKGSNCPYVHNKKKIRICPYYLNGYCADSNCLLSHTPNCHNTPLCYFNLENRCTKSQCRYSHLVPEHYGDKKYEISICRPFSVGHWCPRGRNCPFLHVWNCPDYEEELACPRGDYCSLNHLFTLSMQDGITTKPNKYIREQTLVEGDEEESVLPTPKIRISSYTVDPSVLLATDTRGNYQHYIDQIPHNDRDIEPAPSTQFLIEISSDEEHFFESDDEETKVKKEKDYDGNFVEFF</sequence>
<keyword evidence="2 4" id="KW-0863">Zinc-finger</keyword>
<dbReference type="PANTHER" id="PTHR46156">
    <property type="entry name" value="CCCH ZINGC FINGER"/>
    <property type="match status" value="1"/>
</dbReference>
<feature type="zinc finger region" description="C3H1-type" evidence="4">
    <location>
        <begin position="297"/>
        <end position="325"/>
    </location>
</feature>
<feature type="compositionally biased region" description="Polar residues" evidence="5">
    <location>
        <begin position="63"/>
        <end position="79"/>
    </location>
</feature>
<evidence type="ECO:0000256" key="3">
    <source>
        <dbReference type="ARBA" id="ARBA00022833"/>
    </source>
</evidence>
<gene>
    <name evidence="7" type="ORF">FOB60_003190</name>
</gene>
<keyword evidence="3 4" id="KW-0862">Zinc</keyword>
<feature type="domain" description="C3H1-type" evidence="6">
    <location>
        <begin position="242"/>
        <end position="263"/>
    </location>
</feature>
<dbReference type="Gene3D" id="6.10.250.3220">
    <property type="match status" value="1"/>
</dbReference>
<feature type="zinc finger region" description="C3H1-type" evidence="4">
    <location>
        <begin position="211"/>
        <end position="238"/>
    </location>
</feature>
<feature type="zinc finger region" description="C3H1-type" evidence="4">
    <location>
        <begin position="265"/>
        <end position="290"/>
    </location>
</feature>
<dbReference type="PANTHER" id="PTHR46156:SF1">
    <property type="entry name" value="ZINC FINGER CCCH DOMAIN-CONTAINING PROTEIN 3"/>
    <property type="match status" value="1"/>
</dbReference>
<feature type="domain" description="C3H1-type" evidence="6">
    <location>
        <begin position="211"/>
        <end position="238"/>
    </location>
</feature>
<dbReference type="PROSITE" id="PS50103">
    <property type="entry name" value="ZF_C3H1"/>
    <property type="match status" value="4"/>
</dbReference>
<evidence type="ECO:0000259" key="6">
    <source>
        <dbReference type="PROSITE" id="PS50103"/>
    </source>
</evidence>
<feature type="domain" description="C3H1-type" evidence="6">
    <location>
        <begin position="265"/>
        <end position="290"/>
    </location>
</feature>
<dbReference type="SMART" id="SM00356">
    <property type="entry name" value="ZnF_C3H1"/>
    <property type="match status" value="4"/>
</dbReference>
<evidence type="ECO:0000256" key="1">
    <source>
        <dbReference type="ARBA" id="ARBA00022723"/>
    </source>
</evidence>
<accession>A0A8X7TBB1</accession>
<feature type="domain" description="C3H1-type" evidence="6">
    <location>
        <begin position="297"/>
        <end position="325"/>
    </location>
</feature>
<dbReference type="Proteomes" id="UP000590412">
    <property type="component" value="Unassembled WGS sequence"/>
</dbReference>
<proteinExistence type="predicted"/>
<dbReference type="OrthoDB" id="410307at2759"/>
<feature type="compositionally biased region" description="Polar residues" evidence="5">
    <location>
        <begin position="86"/>
        <end position="97"/>
    </location>
</feature>
<evidence type="ECO:0000256" key="5">
    <source>
        <dbReference type="SAM" id="MobiDB-lite"/>
    </source>
</evidence>
<feature type="zinc finger region" description="C3H1-type" evidence="4">
    <location>
        <begin position="242"/>
        <end position="263"/>
    </location>
</feature>
<comment type="caution">
    <text evidence="7">The sequence shown here is derived from an EMBL/GenBank/DDBJ whole genome shotgun (WGS) entry which is preliminary data.</text>
</comment>
<evidence type="ECO:0000313" key="7">
    <source>
        <dbReference type="EMBL" id="KAF6052934.1"/>
    </source>
</evidence>
<reference evidence="7" key="1">
    <citation type="submission" date="2020-03" db="EMBL/GenBank/DDBJ databases">
        <title>FDA dAtabase for Regulatory Grade micrObial Sequences (FDA-ARGOS): Supporting development and validation of Infectious Disease Dx tests.</title>
        <authorList>
            <person name="Campos J."/>
            <person name="Goldberg B."/>
            <person name="Tallon L."/>
            <person name="Sadzewicz L."/>
            <person name="Vavikolanu K."/>
            <person name="Mehta A."/>
            <person name="Aluvathingal J."/>
            <person name="Nadendla S."/>
            <person name="Nandy P."/>
            <person name="Geyer C."/>
            <person name="Yan Y."/>
            <person name="Sichtig H."/>
        </authorList>
    </citation>
    <scope>NUCLEOTIDE SEQUENCE [LARGE SCALE GENOMIC DNA]</scope>
    <source>
        <strain evidence="7">FDAARGOS_652</strain>
    </source>
</reference>
<feature type="region of interest" description="Disordered" evidence="5">
    <location>
        <begin position="27"/>
        <end position="98"/>
    </location>
</feature>
<dbReference type="InterPro" id="IPR000571">
    <property type="entry name" value="Znf_CCCH"/>
</dbReference>
<dbReference type="GO" id="GO:0008270">
    <property type="term" value="F:zinc ion binding"/>
    <property type="evidence" value="ECO:0007669"/>
    <property type="project" value="UniProtKB-KW"/>
</dbReference>
<feature type="compositionally biased region" description="Basic residues" evidence="5">
    <location>
        <begin position="36"/>
        <end position="62"/>
    </location>
</feature>
<evidence type="ECO:0000313" key="8">
    <source>
        <dbReference type="Proteomes" id="UP000590412"/>
    </source>
</evidence>
<keyword evidence="1 4" id="KW-0479">Metal-binding</keyword>
<dbReference type="EMBL" id="JABWAB010000004">
    <property type="protein sequence ID" value="KAF6052934.1"/>
    <property type="molecule type" value="Genomic_DNA"/>
</dbReference>
<name>A0A8X7TBB1_CANPA</name>